<dbReference type="GO" id="GO:0016491">
    <property type="term" value="F:oxidoreductase activity"/>
    <property type="evidence" value="ECO:0007669"/>
    <property type="project" value="UniProtKB-KW"/>
</dbReference>
<dbReference type="PANTHER" id="PTHR43669">
    <property type="entry name" value="5-KETO-D-GLUCONATE 5-REDUCTASE"/>
    <property type="match status" value="1"/>
</dbReference>
<reference evidence="4 5" key="1">
    <citation type="submission" date="2023-08" db="EMBL/GenBank/DDBJ databases">
        <title>Black Yeasts Isolated from many extreme environments.</title>
        <authorList>
            <person name="Coleine C."/>
            <person name="Stajich J.E."/>
            <person name="Selbmann L."/>
        </authorList>
    </citation>
    <scope>NUCLEOTIDE SEQUENCE [LARGE SCALE GENOMIC DNA]</scope>
    <source>
        <strain evidence="4 5">CCFEE 5910</strain>
    </source>
</reference>
<comment type="similarity">
    <text evidence="1">Belongs to the short-chain dehydrogenases/reductases (SDR) family.</text>
</comment>
<dbReference type="PANTHER" id="PTHR43669:SF3">
    <property type="entry name" value="ALCOHOL DEHYDROGENASE, PUTATIVE (AFU_ORTHOLOGUE AFUA_3G03445)-RELATED"/>
    <property type="match status" value="1"/>
</dbReference>
<keyword evidence="3" id="KW-0560">Oxidoreductase</keyword>
<gene>
    <name evidence="4" type="ORF">LTR05_008614</name>
</gene>
<dbReference type="InterPro" id="IPR020904">
    <property type="entry name" value="Sc_DH/Rdtase_CS"/>
</dbReference>
<evidence type="ECO:0000313" key="5">
    <source>
        <dbReference type="Proteomes" id="UP001309876"/>
    </source>
</evidence>
<protein>
    <submittedName>
        <fullName evidence="4">Uncharacterized protein</fullName>
    </submittedName>
</protein>
<evidence type="ECO:0000256" key="2">
    <source>
        <dbReference type="ARBA" id="ARBA00022857"/>
    </source>
</evidence>
<name>A0AAN7SRW2_9EURO</name>
<dbReference type="PROSITE" id="PS00061">
    <property type="entry name" value="ADH_SHORT"/>
    <property type="match status" value="1"/>
</dbReference>
<sequence>MTSSMNTILVIGGTSGIGQAFVQRFHKMGKKLIVTGRRQARLDELKSSLSGLETYAMDNTDLASLPKHVETLTRQYSDIDTVWVNGGIQTAFSIKDPNSSTDKSVINEIDTNVTAPVVLARHFIPFLLSTGSEANFMITTSGLAFIPIPSYPVYCATKAFVHHFLVGMRQSLAGTNVNVIEIAPPRVETELDTAHKAVSNSGPPSISVQDFTDKTFEILDNGKASELKEVAVGFAQNGVSAWRGGIGKVLEGMKIGG</sequence>
<dbReference type="SUPFAM" id="SSF51735">
    <property type="entry name" value="NAD(P)-binding Rossmann-fold domains"/>
    <property type="match status" value="1"/>
</dbReference>
<dbReference type="Proteomes" id="UP001309876">
    <property type="component" value="Unassembled WGS sequence"/>
</dbReference>
<dbReference type="AlphaFoldDB" id="A0AAN7SRW2"/>
<dbReference type="Pfam" id="PF00106">
    <property type="entry name" value="adh_short"/>
    <property type="match status" value="1"/>
</dbReference>
<dbReference type="InterPro" id="IPR036291">
    <property type="entry name" value="NAD(P)-bd_dom_sf"/>
</dbReference>
<evidence type="ECO:0000313" key="4">
    <source>
        <dbReference type="EMBL" id="KAK5080367.1"/>
    </source>
</evidence>
<dbReference type="InterPro" id="IPR002347">
    <property type="entry name" value="SDR_fam"/>
</dbReference>
<comment type="caution">
    <text evidence="4">The sequence shown here is derived from an EMBL/GenBank/DDBJ whole genome shotgun (WGS) entry which is preliminary data.</text>
</comment>
<organism evidence="4 5">
    <name type="scientific">Lithohypha guttulata</name>
    <dbReference type="NCBI Taxonomy" id="1690604"/>
    <lineage>
        <taxon>Eukaryota</taxon>
        <taxon>Fungi</taxon>
        <taxon>Dikarya</taxon>
        <taxon>Ascomycota</taxon>
        <taxon>Pezizomycotina</taxon>
        <taxon>Eurotiomycetes</taxon>
        <taxon>Chaetothyriomycetidae</taxon>
        <taxon>Chaetothyriales</taxon>
        <taxon>Trichomeriaceae</taxon>
        <taxon>Lithohypha</taxon>
    </lineage>
</organism>
<dbReference type="PRINTS" id="PR00081">
    <property type="entry name" value="GDHRDH"/>
</dbReference>
<keyword evidence="2" id="KW-0521">NADP</keyword>
<evidence type="ECO:0000256" key="3">
    <source>
        <dbReference type="ARBA" id="ARBA00023002"/>
    </source>
</evidence>
<proteinExistence type="inferred from homology"/>
<keyword evidence="5" id="KW-1185">Reference proteome</keyword>
<dbReference type="Gene3D" id="3.40.50.720">
    <property type="entry name" value="NAD(P)-binding Rossmann-like Domain"/>
    <property type="match status" value="1"/>
</dbReference>
<evidence type="ECO:0000256" key="1">
    <source>
        <dbReference type="ARBA" id="ARBA00006484"/>
    </source>
</evidence>
<accession>A0AAN7SRW2</accession>
<dbReference type="EMBL" id="JAVRRJ010000015">
    <property type="protein sequence ID" value="KAK5080367.1"/>
    <property type="molecule type" value="Genomic_DNA"/>
</dbReference>